<dbReference type="GO" id="GO:0016020">
    <property type="term" value="C:membrane"/>
    <property type="evidence" value="ECO:0007669"/>
    <property type="project" value="UniProtKB-SubCell"/>
</dbReference>
<keyword evidence="4 6" id="KW-0472">Membrane</keyword>
<dbReference type="STRING" id="1348853.LK12_14625"/>
<accession>A0A0B1ZN39</accession>
<dbReference type="Gene3D" id="3.30.1150.10">
    <property type="match status" value="1"/>
</dbReference>
<dbReference type="Pfam" id="PF03544">
    <property type="entry name" value="TonB_C"/>
    <property type="match status" value="1"/>
</dbReference>
<evidence type="ECO:0000259" key="7">
    <source>
        <dbReference type="Pfam" id="PF03544"/>
    </source>
</evidence>
<gene>
    <name evidence="8" type="ORF">LK12_14625</name>
</gene>
<dbReference type="Proteomes" id="UP000031057">
    <property type="component" value="Unassembled WGS sequence"/>
</dbReference>
<proteinExistence type="predicted"/>
<dbReference type="EMBL" id="JTDI01000004">
    <property type="protein sequence ID" value="KHK90574.1"/>
    <property type="molecule type" value="Genomic_DNA"/>
</dbReference>
<name>A0A0B1ZN39_9SPHN</name>
<dbReference type="OrthoDB" id="7390536at2"/>
<feature type="compositionally biased region" description="Pro residues" evidence="5">
    <location>
        <begin position="94"/>
        <end position="110"/>
    </location>
</feature>
<evidence type="ECO:0000256" key="1">
    <source>
        <dbReference type="ARBA" id="ARBA00004167"/>
    </source>
</evidence>
<feature type="domain" description="TonB C-terminal" evidence="7">
    <location>
        <begin position="180"/>
        <end position="242"/>
    </location>
</feature>
<protein>
    <recommendedName>
        <fullName evidence="7">TonB C-terminal domain-containing protein</fullName>
    </recommendedName>
</protein>
<evidence type="ECO:0000256" key="2">
    <source>
        <dbReference type="ARBA" id="ARBA00022692"/>
    </source>
</evidence>
<keyword evidence="2 6" id="KW-0812">Transmembrane</keyword>
<keyword evidence="3 6" id="KW-1133">Transmembrane helix</keyword>
<evidence type="ECO:0000256" key="3">
    <source>
        <dbReference type="ARBA" id="ARBA00022989"/>
    </source>
</evidence>
<keyword evidence="9" id="KW-1185">Reference proteome</keyword>
<dbReference type="NCBIfam" id="TIGR01352">
    <property type="entry name" value="tonB_Cterm"/>
    <property type="match status" value="1"/>
</dbReference>
<dbReference type="SUPFAM" id="SSF74653">
    <property type="entry name" value="TolA/TonB C-terminal domain"/>
    <property type="match status" value="1"/>
</dbReference>
<dbReference type="GO" id="GO:0055085">
    <property type="term" value="P:transmembrane transport"/>
    <property type="evidence" value="ECO:0007669"/>
    <property type="project" value="InterPro"/>
</dbReference>
<reference evidence="8 9" key="1">
    <citation type="submission" date="2014-10" db="EMBL/GenBank/DDBJ databases">
        <title>Genome sequence of Novosphingobium malaysiense MUSC 273(T).</title>
        <authorList>
            <person name="Lee L.-H."/>
        </authorList>
    </citation>
    <scope>NUCLEOTIDE SEQUENCE [LARGE SCALE GENOMIC DNA]</scope>
    <source>
        <strain evidence="8 9">MUSC 273</strain>
    </source>
</reference>
<evidence type="ECO:0000256" key="5">
    <source>
        <dbReference type="SAM" id="MobiDB-lite"/>
    </source>
</evidence>
<evidence type="ECO:0000256" key="4">
    <source>
        <dbReference type="ARBA" id="ARBA00023136"/>
    </source>
</evidence>
<organism evidence="8 9">
    <name type="scientific">Novosphingobium malaysiense</name>
    <dbReference type="NCBI Taxonomy" id="1348853"/>
    <lineage>
        <taxon>Bacteria</taxon>
        <taxon>Pseudomonadati</taxon>
        <taxon>Pseudomonadota</taxon>
        <taxon>Alphaproteobacteria</taxon>
        <taxon>Sphingomonadales</taxon>
        <taxon>Sphingomonadaceae</taxon>
        <taxon>Novosphingobium</taxon>
    </lineage>
</organism>
<dbReference type="InterPro" id="IPR037682">
    <property type="entry name" value="TonB_C"/>
</dbReference>
<comment type="caution">
    <text evidence="8">The sequence shown here is derived from an EMBL/GenBank/DDBJ whole genome shotgun (WGS) entry which is preliminary data.</text>
</comment>
<feature type="transmembrane region" description="Helical" evidence="6">
    <location>
        <begin position="12"/>
        <end position="33"/>
    </location>
</feature>
<evidence type="ECO:0000313" key="9">
    <source>
        <dbReference type="Proteomes" id="UP000031057"/>
    </source>
</evidence>
<dbReference type="AlphaFoldDB" id="A0A0B1ZN39"/>
<feature type="compositionally biased region" description="Gly residues" evidence="5">
    <location>
        <begin position="130"/>
        <end position="153"/>
    </location>
</feature>
<evidence type="ECO:0000256" key="6">
    <source>
        <dbReference type="SAM" id="Phobius"/>
    </source>
</evidence>
<sequence length="255" mass="26581">MRRSRKEQTLSAMAAAAIVAGGTVALVLGLSFVPSVDAPQRALETILPTRNTPPAPSPTPTPPPRSKPSSAKAGAPRDEPAPASRKNEAAQIVLPPPRQPPLPPPPPVPTAPEAGTGSAANQGTAKIDGAGRGTGGAGSGTGGGGSGGSGSGAGFGRGDLATYPRQIAGKLHYWEIPKELRRHHGGVVRLRYRIGVDGRVSDCRVLLSSGFPEFDRKTCARITDRFRFKPARGPDGRPVPFVMTETHGWDYEPDR</sequence>
<feature type="compositionally biased region" description="Pro residues" evidence="5">
    <location>
        <begin position="51"/>
        <end position="66"/>
    </location>
</feature>
<dbReference type="RefSeq" id="WP_039285600.1">
    <property type="nucleotide sequence ID" value="NZ_JTDI01000004.1"/>
</dbReference>
<feature type="region of interest" description="Disordered" evidence="5">
    <location>
        <begin position="43"/>
        <end position="153"/>
    </location>
</feature>
<feature type="compositionally biased region" description="Basic and acidic residues" evidence="5">
    <location>
        <begin position="75"/>
        <end position="88"/>
    </location>
</feature>
<comment type="subcellular location">
    <subcellularLocation>
        <location evidence="1">Membrane</location>
        <topology evidence="1">Single-pass membrane protein</topology>
    </subcellularLocation>
</comment>
<dbReference type="InterPro" id="IPR006260">
    <property type="entry name" value="TonB/TolA_C"/>
</dbReference>
<evidence type="ECO:0000313" key="8">
    <source>
        <dbReference type="EMBL" id="KHK90574.1"/>
    </source>
</evidence>